<evidence type="ECO:0000256" key="1">
    <source>
        <dbReference type="SAM" id="MobiDB-lite"/>
    </source>
</evidence>
<gene>
    <name evidence="2" type="ORF">GCM10009102_30940</name>
</gene>
<organism evidence="2 3">
    <name type="scientific">Sphingomonas insulae</name>
    <dbReference type="NCBI Taxonomy" id="424800"/>
    <lineage>
        <taxon>Bacteria</taxon>
        <taxon>Pseudomonadati</taxon>
        <taxon>Pseudomonadota</taxon>
        <taxon>Alphaproteobacteria</taxon>
        <taxon>Sphingomonadales</taxon>
        <taxon>Sphingomonadaceae</taxon>
        <taxon>Sphingomonas</taxon>
    </lineage>
</organism>
<accession>A0ABP3T901</accession>
<evidence type="ECO:0000313" key="2">
    <source>
        <dbReference type="EMBL" id="GAA0676314.1"/>
    </source>
</evidence>
<dbReference type="EMBL" id="BAAAES010000012">
    <property type="protein sequence ID" value="GAA0676314.1"/>
    <property type="molecule type" value="Genomic_DNA"/>
</dbReference>
<evidence type="ECO:0000313" key="3">
    <source>
        <dbReference type="Proteomes" id="UP001500238"/>
    </source>
</evidence>
<sequence>MGGSGRDDLRRDSAGCGALIRRPTLPLCPKHAAQPGIKDDVPRNSAGGAGVGRDRVRRYFAPACSTGTTGSSTALGVVPPRFSVTVAFR</sequence>
<name>A0ABP3T901_9SPHN</name>
<dbReference type="Proteomes" id="UP001500238">
    <property type="component" value="Unassembled WGS sequence"/>
</dbReference>
<keyword evidence="3" id="KW-1185">Reference proteome</keyword>
<proteinExistence type="predicted"/>
<protein>
    <submittedName>
        <fullName evidence="2">Uncharacterized protein</fullName>
    </submittedName>
</protein>
<feature type="region of interest" description="Disordered" evidence="1">
    <location>
        <begin position="31"/>
        <end position="51"/>
    </location>
</feature>
<reference evidence="3" key="1">
    <citation type="journal article" date="2019" name="Int. J. Syst. Evol. Microbiol.">
        <title>The Global Catalogue of Microorganisms (GCM) 10K type strain sequencing project: providing services to taxonomists for standard genome sequencing and annotation.</title>
        <authorList>
            <consortium name="The Broad Institute Genomics Platform"/>
            <consortium name="The Broad Institute Genome Sequencing Center for Infectious Disease"/>
            <person name="Wu L."/>
            <person name="Ma J."/>
        </authorList>
    </citation>
    <scope>NUCLEOTIDE SEQUENCE [LARGE SCALE GENOMIC DNA]</scope>
    <source>
        <strain evidence="3">JCM 14603</strain>
    </source>
</reference>
<comment type="caution">
    <text evidence="2">The sequence shown here is derived from an EMBL/GenBank/DDBJ whole genome shotgun (WGS) entry which is preliminary data.</text>
</comment>